<dbReference type="PANTHER" id="PTHR12358:SF106">
    <property type="entry name" value="LIPID KINASE YEGS"/>
    <property type="match status" value="1"/>
</dbReference>
<evidence type="ECO:0000256" key="7">
    <source>
        <dbReference type="ARBA" id="ARBA00022840"/>
    </source>
</evidence>
<dbReference type="GO" id="GO:0008654">
    <property type="term" value="P:phospholipid biosynthetic process"/>
    <property type="evidence" value="ECO:0007669"/>
    <property type="project" value="UniProtKB-KW"/>
</dbReference>
<protein>
    <submittedName>
        <fullName evidence="13">YegS/Rv2252/BmrU family lipid kinase</fullName>
    </submittedName>
</protein>
<name>A0A6N6M6W8_9FLAO</name>
<dbReference type="Gene3D" id="2.60.200.40">
    <property type="match status" value="1"/>
</dbReference>
<dbReference type="NCBIfam" id="TIGR00147">
    <property type="entry name" value="YegS/Rv2252/BmrU family lipid kinase"/>
    <property type="match status" value="1"/>
</dbReference>
<dbReference type="GO" id="GO:0005886">
    <property type="term" value="C:plasma membrane"/>
    <property type="evidence" value="ECO:0007669"/>
    <property type="project" value="TreeGrafter"/>
</dbReference>
<dbReference type="GO" id="GO:0046872">
    <property type="term" value="F:metal ion binding"/>
    <property type="evidence" value="ECO:0007669"/>
    <property type="project" value="UniProtKB-KW"/>
</dbReference>
<sequence length="291" mass="32205">MTTFITKIIVNPNSGHKDALQSERDIDRYLDKSRFKYDIVESKYRGHTSELAKEAVENNYDLVIAVGGDGTVNEIGSVLTDTETAMAILPKGSGNGVARCLQIPVKFKKAIEHLNYSATFQRIDTALLNNRPFIGLAGIGFDGLISHEFDRYASRGLTGYLRAVSKHFLKFKPAKFKVTAEDEQLEVKGFLAVIANSDQFGNNARIAPKANMQDGLLNLVIVKDAPKITLLTAVLRLFGKSFDKSKNAVTLKGQYFKIETTFHHAHLDGEPIEAESPVEVKIKPSSLKMFV</sequence>
<keyword evidence="3" id="KW-0808">Transferase</keyword>
<dbReference type="AlphaFoldDB" id="A0A6N6M6W8"/>
<evidence type="ECO:0000256" key="8">
    <source>
        <dbReference type="ARBA" id="ARBA00022842"/>
    </source>
</evidence>
<dbReference type="InterPro" id="IPR045540">
    <property type="entry name" value="YegS/DAGK_C"/>
</dbReference>
<dbReference type="InterPro" id="IPR001206">
    <property type="entry name" value="Diacylglycerol_kinase_cat_dom"/>
</dbReference>
<keyword evidence="4" id="KW-0479">Metal-binding</keyword>
<keyword evidence="14" id="KW-1185">Reference proteome</keyword>
<keyword evidence="10" id="KW-0594">Phospholipid biosynthesis</keyword>
<evidence type="ECO:0000256" key="4">
    <source>
        <dbReference type="ARBA" id="ARBA00022723"/>
    </source>
</evidence>
<dbReference type="InterPro" id="IPR050187">
    <property type="entry name" value="Lipid_Phosphate_FormReg"/>
</dbReference>
<comment type="cofactor">
    <cofactor evidence="1">
        <name>Mg(2+)</name>
        <dbReference type="ChEBI" id="CHEBI:18420"/>
    </cofactor>
</comment>
<dbReference type="GO" id="GO:0005524">
    <property type="term" value="F:ATP binding"/>
    <property type="evidence" value="ECO:0007669"/>
    <property type="project" value="UniProtKB-KW"/>
</dbReference>
<dbReference type="Pfam" id="PF19279">
    <property type="entry name" value="YegS_C"/>
    <property type="match status" value="1"/>
</dbReference>
<evidence type="ECO:0000256" key="9">
    <source>
        <dbReference type="ARBA" id="ARBA00023098"/>
    </source>
</evidence>
<reference evidence="13 14" key="1">
    <citation type="submission" date="2019-09" db="EMBL/GenBank/DDBJ databases">
        <title>Genomes of Cryomorphaceae.</title>
        <authorList>
            <person name="Bowman J.P."/>
        </authorList>
    </citation>
    <scope>NUCLEOTIDE SEQUENCE [LARGE SCALE GENOMIC DNA]</scope>
    <source>
        <strain evidence="13 14">KCTC 52047</strain>
    </source>
</reference>
<dbReference type="Pfam" id="PF00781">
    <property type="entry name" value="DAGK_cat"/>
    <property type="match status" value="1"/>
</dbReference>
<dbReference type="SMART" id="SM00046">
    <property type="entry name" value="DAGKc"/>
    <property type="match status" value="1"/>
</dbReference>
<feature type="domain" description="DAGKc" evidence="12">
    <location>
        <begin position="1"/>
        <end position="132"/>
    </location>
</feature>
<organism evidence="13 14">
    <name type="scientific">Salibacter halophilus</name>
    <dbReference type="NCBI Taxonomy" id="1803916"/>
    <lineage>
        <taxon>Bacteria</taxon>
        <taxon>Pseudomonadati</taxon>
        <taxon>Bacteroidota</taxon>
        <taxon>Flavobacteriia</taxon>
        <taxon>Flavobacteriales</taxon>
        <taxon>Salibacteraceae</taxon>
        <taxon>Salibacter</taxon>
    </lineage>
</organism>
<dbReference type="InterPro" id="IPR017438">
    <property type="entry name" value="ATP-NAD_kinase_N"/>
</dbReference>
<evidence type="ECO:0000256" key="3">
    <source>
        <dbReference type="ARBA" id="ARBA00022679"/>
    </source>
</evidence>
<keyword evidence="6 13" id="KW-0418">Kinase</keyword>
<dbReference type="SUPFAM" id="SSF111331">
    <property type="entry name" value="NAD kinase/diacylglycerol kinase-like"/>
    <property type="match status" value="1"/>
</dbReference>
<evidence type="ECO:0000313" key="14">
    <source>
        <dbReference type="Proteomes" id="UP000435357"/>
    </source>
</evidence>
<keyword evidence="8" id="KW-0460">Magnesium</keyword>
<keyword evidence="2" id="KW-0444">Lipid biosynthesis</keyword>
<evidence type="ECO:0000256" key="2">
    <source>
        <dbReference type="ARBA" id="ARBA00022516"/>
    </source>
</evidence>
<evidence type="ECO:0000256" key="1">
    <source>
        <dbReference type="ARBA" id="ARBA00001946"/>
    </source>
</evidence>
<dbReference type="InterPro" id="IPR016064">
    <property type="entry name" value="NAD/diacylglycerol_kinase_sf"/>
</dbReference>
<evidence type="ECO:0000256" key="6">
    <source>
        <dbReference type="ARBA" id="ARBA00022777"/>
    </source>
</evidence>
<keyword evidence="7" id="KW-0067">ATP-binding</keyword>
<keyword evidence="9" id="KW-0443">Lipid metabolism</keyword>
<evidence type="ECO:0000256" key="10">
    <source>
        <dbReference type="ARBA" id="ARBA00023209"/>
    </source>
</evidence>
<evidence type="ECO:0000259" key="12">
    <source>
        <dbReference type="PROSITE" id="PS50146"/>
    </source>
</evidence>
<comment type="caution">
    <text evidence="13">The sequence shown here is derived from an EMBL/GenBank/DDBJ whole genome shotgun (WGS) entry which is preliminary data.</text>
</comment>
<proteinExistence type="predicted"/>
<keyword evidence="5" id="KW-0547">Nucleotide-binding</keyword>
<evidence type="ECO:0000256" key="5">
    <source>
        <dbReference type="ARBA" id="ARBA00022741"/>
    </source>
</evidence>
<evidence type="ECO:0000256" key="11">
    <source>
        <dbReference type="ARBA" id="ARBA00023264"/>
    </source>
</evidence>
<keyword evidence="11" id="KW-1208">Phospholipid metabolism</keyword>
<dbReference type="PANTHER" id="PTHR12358">
    <property type="entry name" value="SPHINGOSINE KINASE"/>
    <property type="match status" value="1"/>
</dbReference>
<dbReference type="EMBL" id="WACR01000013">
    <property type="protein sequence ID" value="KAB1062023.1"/>
    <property type="molecule type" value="Genomic_DNA"/>
</dbReference>
<dbReference type="Gene3D" id="3.40.50.10330">
    <property type="entry name" value="Probable inorganic polyphosphate/atp-NAD kinase, domain 1"/>
    <property type="match status" value="1"/>
</dbReference>
<evidence type="ECO:0000313" key="13">
    <source>
        <dbReference type="EMBL" id="KAB1062023.1"/>
    </source>
</evidence>
<dbReference type="PROSITE" id="PS50146">
    <property type="entry name" value="DAGK"/>
    <property type="match status" value="1"/>
</dbReference>
<gene>
    <name evidence="13" type="ORF">F3059_13175</name>
</gene>
<dbReference type="OrthoDB" id="9786026at2"/>
<dbReference type="Proteomes" id="UP000435357">
    <property type="component" value="Unassembled WGS sequence"/>
</dbReference>
<dbReference type="GO" id="GO:0016301">
    <property type="term" value="F:kinase activity"/>
    <property type="evidence" value="ECO:0007669"/>
    <property type="project" value="UniProtKB-KW"/>
</dbReference>
<dbReference type="RefSeq" id="WP_151170049.1">
    <property type="nucleotide sequence ID" value="NZ_WACR01000013.1"/>
</dbReference>
<accession>A0A6N6M6W8</accession>
<dbReference type="InterPro" id="IPR005218">
    <property type="entry name" value="Diacylglycerol/lipid_kinase"/>
</dbReference>